<feature type="compositionally biased region" description="Basic and acidic residues" evidence="1">
    <location>
        <begin position="22"/>
        <end position="37"/>
    </location>
</feature>
<evidence type="ECO:0000313" key="2">
    <source>
        <dbReference type="EMBL" id="APR03771.1"/>
    </source>
</evidence>
<protein>
    <submittedName>
        <fullName evidence="2">Uncharacterized protein</fullName>
    </submittedName>
</protein>
<dbReference type="Proteomes" id="UP000185739">
    <property type="component" value="Chromosome"/>
</dbReference>
<dbReference type="KEGG" id="tcl:Tchl_0907"/>
<reference evidence="2 3" key="1">
    <citation type="submission" date="2016-12" db="EMBL/GenBank/DDBJ databases">
        <title>Complete genome sequence of Thauera chlorobenzoica, a Betaproteobacterium degrading haloaromatics anaerobically to CO2 and halides.</title>
        <authorList>
            <person name="Goris T."/>
            <person name="Mergelsberg M."/>
            <person name="Boll M."/>
        </authorList>
    </citation>
    <scope>NUCLEOTIDE SEQUENCE [LARGE SCALE GENOMIC DNA]</scope>
    <source>
        <strain evidence="2 3">3CB1</strain>
    </source>
</reference>
<sequence>MRYRSAVPQKRGATRVASRRSQRLDQRSPRRRMPQERVVGDLSSGIPLEAQLENAAKGVYHGYPMPESDPLAAEVLSRWSMHD</sequence>
<keyword evidence="3" id="KW-1185">Reference proteome</keyword>
<dbReference type="EMBL" id="CP018839">
    <property type="protein sequence ID" value="APR03771.1"/>
    <property type="molecule type" value="Genomic_DNA"/>
</dbReference>
<accession>A0A1L6FA60</accession>
<name>A0A1L6FA60_9RHOO</name>
<gene>
    <name evidence="2" type="ORF">Tchl_0907</name>
</gene>
<evidence type="ECO:0000256" key="1">
    <source>
        <dbReference type="SAM" id="MobiDB-lite"/>
    </source>
</evidence>
<dbReference type="AlphaFoldDB" id="A0A1L6FA60"/>
<feature type="region of interest" description="Disordered" evidence="1">
    <location>
        <begin position="1"/>
        <end position="37"/>
    </location>
</feature>
<evidence type="ECO:0000313" key="3">
    <source>
        <dbReference type="Proteomes" id="UP000185739"/>
    </source>
</evidence>
<dbReference type="STRING" id="96773.Tchl_0907"/>
<organism evidence="2 3">
    <name type="scientific">Thauera chlorobenzoica</name>
    <dbReference type="NCBI Taxonomy" id="96773"/>
    <lineage>
        <taxon>Bacteria</taxon>
        <taxon>Pseudomonadati</taxon>
        <taxon>Pseudomonadota</taxon>
        <taxon>Betaproteobacteria</taxon>
        <taxon>Rhodocyclales</taxon>
        <taxon>Zoogloeaceae</taxon>
        <taxon>Thauera</taxon>
    </lineage>
</organism>
<proteinExistence type="predicted"/>